<dbReference type="EMBL" id="WCSY01000018">
    <property type="protein sequence ID" value="KAB4309446.1"/>
    <property type="molecule type" value="Genomic_DNA"/>
</dbReference>
<dbReference type="EMBL" id="CP083685">
    <property type="protein sequence ID" value="UYU92741.1"/>
    <property type="molecule type" value="Genomic_DNA"/>
</dbReference>
<gene>
    <name evidence="7" type="ORF">DW011_04365</name>
    <name evidence="6" type="ORF">DW780_00205</name>
    <name evidence="4" type="ORF">GAN91_19875</name>
    <name evidence="3" type="ORF">GAN93_16560</name>
    <name evidence="2" type="ORF">GAO51_18060</name>
    <name evidence="8" type="ORF">KQP68_03890</name>
    <name evidence="9" type="ORF">KQP74_08925</name>
    <name evidence="5" type="ORF">PO127_04720</name>
</gene>
<evidence type="ECO:0000313" key="9">
    <source>
        <dbReference type="EMBL" id="UYU92741.1"/>
    </source>
</evidence>
<dbReference type="Proteomes" id="UP001162960">
    <property type="component" value="Chromosome"/>
</dbReference>
<evidence type="ECO:0000313" key="12">
    <source>
        <dbReference type="Proteomes" id="UP000436858"/>
    </source>
</evidence>
<evidence type="ECO:0000313" key="3">
    <source>
        <dbReference type="EMBL" id="KAB4450282.1"/>
    </source>
</evidence>
<keyword evidence="1" id="KW-0732">Signal</keyword>
<reference evidence="5" key="4">
    <citation type="submission" date="2022-10" db="EMBL/GenBank/DDBJ databases">
        <title>Human gut microbiome strain richness.</title>
        <authorList>
            <person name="Chen-Liaw A."/>
        </authorList>
    </citation>
    <scope>NUCLEOTIDE SEQUENCE</scope>
    <source>
        <strain evidence="5">1001283st1_A3_1001283B150304_161114</strain>
    </source>
</reference>
<evidence type="ECO:0000313" key="2">
    <source>
        <dbReference type="EMBL" id="KAB4309446.1"/>
    </source>
</evidence>
<dbReference type="EMBL" id="JAQNVG010000005">
    <property type="protein sequence ID" value="MDC2235052.1"/>
    <property type="molecule type" value="Genomic_DNA"/>
</dbReference>
<dbReference type="Proteomes" id="UP001156218">
    <property type="component" value="Chromosome"/>
</dbReference>
<accession>A0A0P0FBL9</accession>
<dbReference type="EMBL" id="QSJP01000001">
    <property type="protein sequence ID" value="RHD91771.1"/>
    <property type="molecule type" value="Genomic_DNA"/>
</dbReference>
<evidence type="ECO:0000313" key="5">
    <source>
        <dbReference type="EMBL" id="MDC2235052.1"/>
    </source>
</evidence>
<evidence type="ECO:0000313" key="11">
    <source>
        <dbReference type="Proteomes" id="UP000284785"/>
    </source>
</evidence>
<dbReference type="Proteomes" id="UP000460317">
    <property type="component" value="Unassembled WGS sequence"/>
</dbReference>
<dbReference type="EMBL" id="CP083680">
    <property type="protein sequence ID" value="UYU67434.1"/>
    <property type="molecule type" value="Genomic_DNA"/>
</dbReference>
<name>A0A0P0FBL9_BACT4</name>
<evidence type="ECO:0000313" key="14">
    <source>
        <dbReference type="Proteomes" id="UP000460317"/>
    </source>
</evidence>
<evidence type="ECO:0008006" key="16">
    <source>
        <dbReference type="Google" id="ProtNLM"/>
    </source>
</evidence>
<evidence type="ECO:0000313" key="15">
    <source>
        <dbReference type="Proteomes" id="UP001156218"/>
    </source>
</evidence>
<evidence type="ECO:0000313" key="13">
    <source>
        <dbReference type="Proteomes" id="UP000440614"/>
    </source>
</evidence>
<dbReference type="EMBL" id="QROV01000004">
    <property type="protein sequence ID" value="RHL63045.1"/>
    <property type="molecule type" value="Genomic_DNA"/>
</dbReference>
<reference evidence="12 13" key="2">
    <citation type="journal article" date="2019" name="Nat. Med.">
        <title>A library of human gut bacterial isolates paired with longitudinal multiomics data enables mechanistic microbiome research.</title>
        <authorList>
            <person name="Poyet M."/>
            <person name="Groussin M."/>
            <person name="Gibbons S.M."/>
            <person name="Avila-Pacheco J."/>
            <person name="Jiang X."/>
            <person name="Kearney S.M."/>
            <person name="Perrotta A.R."/>
            <person name="Berdy B."/>
            <person name="Zhao S."/>
            <person name="Lieberman T.D."/>
            <person name="Swanson P.K."/>
            <person name="Smith M."/>
            <person name="Roesemann S."/>
            <person name="Alexander J.E."/>
            <person name="Rich S.A."/>
            <person name="Livny J."/>
            <person name="Vlamakis H."/>
            <person name="Clish C."/>
            <person name="Bullock K."/>
            <person name="Deik A."/>
            <person name="Scott J."/>
            <person name="Pierce K.A."/>
            <person name="Xavier R.J."/>
            <person name="Alm E.J."/>
        </authorList>
    </citation>
    <scope>NUCLEOTIDE SEQUENCE [LARGE SCALE GENOMIC DNA]</scope>
    <source>
        <strain evidence="4 12">BIOML-A162</strain>
        <strain evidence="3 14">BIOML-A165</strain>
        <strain evidence="2 13">BIOML-A188</strain>
    </source>
</reference>
<feature type="signal peptide" evidence="1">
    <location>
        <begin position="1"/>
        <end position="21"/>
    </location>
</feature>
<dbReference type="OMA" id="AWKINDE"/>
<sequence length="281" mass="32383">MKTIKQIVFCVSLLLVMNCFYSCSNSNDVVINTQQNQEKTQDVEIQELIDFIETLNANKIQTRGPFWNRIKRFLVGDAWGYGWGVNKGLTPRGGLITAVVFSLICAASDDDLPRNWWHLSSNWKVYDAPLRPYEIIGNDHNKTIYNMMREDPVIANGTFSNYYLYNSTNKKLKSYGYTEEMPLLLQTRLLEIMDLVKKSTSVDQLMNLMKQEFPQRVSEFQLVESYINGLVNMDDKSTVRDYTKQVYAQIDASSLDVSAVSRLKTMIAIAENSKFLWVETK</sequence>
<evidence type="ECO:0000313" key="8">
    <source>
        <dbReference type="EMBL" id="UYU67434.1"/>
    </source>
</evidence>
<dbReference type="Proteomes" id="UP001217776">
    <property type="component" value="Unassembled WGS sequence"/>
</dbReference>
<accession>C6IEJ7</accession>
<feature type="chain" id="PRO_5002966263" description="Lipoprotein" evidence="1">
    <location>
        <begin position="22"/>
        <end position="281"/>
    </location>
</feature>
<organism evidence="4 12">
    <name type="scientific">Bacteroides thetaiotaomicron</name>
    <dbReference type="NCBI Taxonomy" id="818"/>
    <lineage>
        <taxon>Bacteria</taxon>
        <taxon>Pseudomonadati</taxon>
        <taxon>Bacteroidota</taxon>
        <taxon>Bacteroidia</taxon>
        <taxon>Bacteroidales</taxon>
        <taxon>Bacteroidaceae</taxon>
        <taxon>Bacteroides</taxon>
    </lineage>
</organism>
<dbReference type="GeneID" id="60926304"/>
<dbReference type="KEGG" id="btho:Btheta7330_03034"/>
<reference evidence="10 11" key="1">
    <citation type="submission" date="2018-08" db="EMBL/GenBank/DDBJ databases">
        <title>A genome reference for cultivated species of the human gut microbiota.</title>
        <authorList>
            <person name="Zou Y."/>
            <person name="Xue W."/>
            <person name="Luo G."/>
        </authorList>
    </citation>
    <scope>NUCLEOTIDE SEQUENCE [LARGE SCALE GENOMIC DNA]</scope>
    <source>
        <strain evidence="7 10">AF37-12</strain>
        <strain evidence="6 11">AM30-26</strain>
    </source>
</reference>
<evidence type="ECO:0000313" key="4">
    <source>
        <dbReference type="EMBL" id="KAB4477589.1"/>
    </source>
</evidence>
<dbReference type="Proteomes" id="UP000440614">
    <property type="component" value="Unassembled WGS sequence"/>
</dbReference>
<dbReference type="AlphaFoldDB" id="A0A0P0FBL9"/>
<dbReference type="Proteomes" id="UP000284785">
    <property type="component" value="Unassembled WGS sequence"/>
</dbReference>
<reference evidence="8 15" key="3">
    <citation type="submission" date="2021-06" db="EMBL/GenBank/DDBJ databases">
        <title>Interrogation of the integrated mobile genetic elements in gut-associated Bacteroides with a consensus prediction approach.</title>
        <authorList>
            <person name="Campbell D.E."/>
            <person name="Leigh J.R."/>
            <person name="Kim T."/>
            <person name="England W."/>
            <person name="Whitaker R.J."/>
            <person name="Degnan P.H."/>
        </authorList>
    </citation>
    <scope>NUCLEOTIDE SEQUENCE [LARGE SCALE GENOMIC DNA]</scope>
    <source>
        <strain evidence="9">VPI-3443</strain>
        <strain evidence="8 15">WAL8669</strain>
    </source>
</reference>
<dbReference type="Proteomes" id="UP000436858">
    <property type="component" value="Unassembled WGS sequence"/>
</dbReference>
<dbReference type="RefSeq" id="WP_008766129.1">
    <property type="nucleotide sequence ID" value="NZ_BAABXH010000002.1"/>
</dbReference>
<proteinExistence type="predicted"/>
<evidence type="ECO:0000256" key="1">
    <source>
        <dbReference type="SAM" id="SignalP"/>
    </source>
</evidence>
<evidence type="ECO:0000313" key="10">
    <source>
        <dbReference type="Proteomes" id="UP000283616"/>
    </source>
</evidence>
<dbReference type="EMBL" id="WCSB01000016">
    <property type="protein sequence ID" value="KAB4450282.1"/>
    <property type="molecule type" value="Genomic_DNA"/>
</dbReference>
<evidence type="ECO:0000313" key="7">
    <source>
        <dbReference type="EMBL" id="RHL63045.1"/>
    </source>
</evidence>
<dbReference type="Proteomes" id="UP000283616">
    <property type="component" value="Unassembled WGS sequence"/>
</dbReference>
<evidence type="ECO:0000313" key="6">
    <source>
        <dbReference type="EMBL" id="RHD91771.1"/>
    </source>
</evidence>
<dbReference type="EMBL" id="WCRY01000022">
    <property type="protein sequence ID" value="KAB4477589.1"/>
    <property type="molecule type" value="Genomic_DNA"/>
</dbReference>
<protein>
    <recommendedName>
        <fullName evidence="16">Lipoprotein</fullName>
    </recommendedName>
</protein>